<accession>A0A7R9KEK3</accession>
<keyword evidence="2" id="KW-0720">Serine protease</keyword>
<evidence type="ECO:0000256" key="1">
    <source>
        <dbReference type="ARBA" id="ARBA00023157"/>
    </source>
</evidence>
<dbReference type="EMBL" id="OC855285">
    <property type="protein sequence ID" value="CAD7621671.1"/>
    <property type="molecule type" value="Genomic_DNA"/>
</dbReference>
<dbReference type="Pfam" id="PF00089">
    <property type="entry name" value="Trypsin"/>
    <property type="match status" value="1"/>
</dbReference>
<organism evidence="4">
    <name type="scientific">Medioppia subpectinata</name>
    <dbReference type="NCBI Taxonomy" id="1979941"/>
    <lineage>
        <taxon>Eukaryota</taxon>
        <taxon>Metazoa</taxon>
        <taxon>Ecdysozoa</taxon>
        <taxon>Arthropoda</taxon>
        <taxon>Chelicerata</taxon>
        <taxon>Arachnida</taxon>
        <taxon>Acari</taxon>
        <taxon>Acariformes</taxon>
        <taxon>Sarcoptiformes</taxon>
        <taxon>Oribatida</taxon>
        <taxon>Brachypylina</taxon>
        <taxon>Oppioidea</taxon>
        <taxon>Oppiidae</taxon>
        <taxon>Medioppia</taxon>
    </lineage>
</organism>
<dbReference type="Gene3D" id="2.40.10.10">
    <property type="entry name" value="Trypsin-like serine proteases"/>
    <property type="match status" value="2"/>
</dbReference>
<evidence type="ECO:0000313" key="5">
    <source>
        <dbReference type="Proteomes" id="UP000759131"/>
    </source>
</evidence>
<keyword evidence="5" id="KW-1185">Reference proteome</keyword>
<dbReference type="PROSITE" id="PS00135">
    <property type="entry name" value="TRYPSIN_SER"/>
    <property type="match status" value="1"/>
</dbReference>
<dbReference type="InterPro" id="IPR043504">
    <property type="entry name" value="Peptidase_S1_PA_chymotrypsin"/>
</dbReference>
<dbReference type="PROSITE" id="PS50240">
    <property type="entry name" value="TRYPSIN_DOM"/>
    <property type="match status" value="1"/>
</dbReference>
<dbReference type="InterPro" id="IPR033116">
    <property type="entry name" value="TRYPSIN_SER"/>
</dbReference>
<feature type="domain" description="Peptidase S1" evidence="3">
    <location>
        <begin position="1"/>
        <end position="244"/>
    </location>
</feature>
<dbReference type="PROSITE" id="PS00134">
    <property type="entry name" value="TRYPSIN_HIS"/>
    <property type="match status" value="1"/>
</dbReference>
<keyword evidence="2" id="KW-0645">Protease</keyword>
<dbReference type="SUPFAM" id="SSF50494">
    <property type="entry name" value="Trypsin-like serine proteases"/>
    <property type="match status" value="1"/>
</dbReference>
<proteinExistence type="predicted"/>
<dbReference type="AlphaFoldDB" id="A0A7R9KEK3"/>
<evidence type="ECO:0000259" key="3">
    <source>
        <dbReference type="PROSITE" id="PS50240"/>
    </source>
</evidence>
<evidence type="ECO:0000313" key="4">
    <source>
        <dbReference type="EMBL" id="CAD7621671.1"/>
    </source>
</evidence>
<keyword evidence="1" id="KW-1015">Disulfide bond</keyword>
<name>A0A7R9KEK3_9ACAR</name>
<dbReference type="SMART" id="SM00020">
    <property type="entry name" value="Tryp_SPc"/>
    <property type="match status" value="1"/>
</dbReference>
<dbReference type="PANTHER" id="PTHR24252:SF7">
    <property type="entry name" value="HYALIN"/>
    <property type="match status" value="1"/>
</dbReference>
<dbReference type="EMBL" id="CAJPIZ010000710">
    <property type="protein sequence ID" value="CAG2102101.1"/>
    <property type="molecule type" value="Genomic_DNA"/>
</dbReference>
<dbReference type="InterPro" id="IPR009003">
    <property type="entry name" value="Peptidase_S1_PA"/>
</dbReference>
<evidence type="ECO:0000256" key="2">
    <source>
        <dbReference type="RuleBase" id="RU363034"/>
    </source>
</evidence>
<reference evidence="4" key="1">
    <citation type="submission" date="2020-11" db="EMBL/GenBank/DDBJ databases">
        <authorList>
            <person name="Tran Van P."/>
        </authorList>
    </citation>
    <scope>NUCLEOTIDE SEQUENCE</scope>
</reference>
<dbReference type="InterPro" id="IPR001314">
    <property type="entry name" value="Peptidase_S1A"/>
</dbReference>
<dbReference type="FunFam" id="2.40.10.10:FF:000068">
    <property type="entry name" value="transmembrane protease serine 2"/>
    <property type="match status" value="1"/>
</dbReference>
<dbReference type="GO" id="GO:0004252">
    <property type="term" value="F:serine-type endopeptidase activity"/>
    <property type="evidence" value="ECO:0007669"/>
    <property type="project" value="InterPro"/>
</dbReference>
<dbReference type="GO" id="GO:0006508">
    <property type="term" value="P:proteolysis"/>
    <property type="evidence" value="ECO:0007669"/>
    <property type="project" value="UniProtKB-KW"/>
</dbReference>
<dbReference type="Proteomes" id="UP000759131">
    <property type="component" value="Unassembled WGS sequence"/>
</dbReference>
<protein>
    <recommendedName>
        <fullName evidence="3">Peptidase S1 domain-containing protein</fullName>
    </recommendedName>
</protein>
<dbReference type="InterPro" id="IPR001254">
    <property type="entry name" value="Trypsin_dom"/>
</dbReference>
<dbReference type="CDD" id="cd00190">
    <property type="entry name" value="Tryp_SPc"/>
    <property type="match status" value="1"/>
</dbReference>
<dbReference type="InterPro" id="IPR018114">
    <property type="entry name" value="TRYPSIN_HIS"/>
</dbReference>
<keyword evidence="2" id="KW-0378">Hydrolase</keyword>
<dbReference type="OrthoDB" id="6509422at2759"/>
<sequence>MNAALLIEDSGQFYQQCGGSLVSDHHVLTAAHCLVQKGLQLKPESIIVRLGQYDLTMKGHDFKVDKIFIFPYYNNRTYANDIAILQLNKKVDFKDLIEPIVMAMPGENYRFETSEVTDSQIGYIAGWGRTSATGDHSDILLEAQLMIVSQIECQLSYKKSIRIDMSRLCAIAPLESLTESGETMDACKGDSGGPLIQYDQIGEQYYLTGVVSFGKKCATNAAPGNCNNEDVKKDLMAWRDCSQKSYAKEVAKLKQIKTSETDAEKCMAAIKKEFDQFNKDNPNGMAAIMTCFHKHVKKEDLNKC</sequence>
<dbReference type="PANTHER" id="PTHR24252">
    <property type="entry name" value="ACROSIN-RELATED"/>
    <property type="match status" value="1"/>
</dbReference>
<gene>
    <name evidence="4" type="ORF">OSB1V03_LOCUS2142</name>
</gene>
<dbReference type="PRINTS" id="PR00722">
    <property type="entry name" value="CHYMOTRYPSIN"/>
</dbReference>